<dbReference type="Pfam" id="PF17207">
    <property type="entry name" value="MCM_OB"/>
    <property type="match status" value="1"/>
</dbReference>
<comment type="catalytic activity">
    <reaction evidence="45">
        <text>daidzein 7-O-beta-D-glucoside + H2O = daidzein + beta-D-glucose + H(+)</text>
        <dbReference type="Rhea" id="RHEA:69683"/>
        <dbReference type="ChEBI" id="CHEBI:15377"/>
        <dbReference type="ChEBI" id="CHEBI:15378"/>
        <dbReference type="ChEBI" id="CHEBI:15903"/>
        <dbReference type="ChEBI" id="CHEBI:42202"/>
        <dbReference type="ChEBI" id="CHEBI:77764"/>
    </reaction>
    <physiologicalReaction direction="left-to-right" evidence="45">
        <dbReference type="Rhea" id="RHEA:69684"/>
    </physiologicalReaction>
</comment>
<comment type="catalytic activity">
    <reaction evidence="28">
        <text>genistein 7-O-beta-D-glucoside + H2O = genistein + beta-D-glucose</text>
        <dbReference type="Rhea" id="RHEA:69687"/>
        <dbReference type="ChEBI" id="CHEBI:15377"/>
        <dbReference type="ChEBI" id="CHEBI:15903"/>
        <dbReference type="ChEBI" id="CHEBI:74224"/>
        <dbReference type="ChEBI" id="CHEBI:140305"/>
    </reaction>
    <physiologicalReaction direction="left-to-right" evidence="28">
        <dbReference type="Rhea" id="RHEA:69688"/>
    </physiologicalReaction>
</comment>
<dbReference type="CDD" id="cd17757">
    <property type="entry name" value="MCM6"/>
    <property type="match status" value="1"/>
</dbReference>
<dbReference type="InterPro" id="IPR001208">
    <property type="entry name" value="MCM_dom"/>
</dbReference>
<evidence type="ECO:0000256" key="23">
    <source>
        <dbReference type="ARBA" id="ARBA00023268"/>
    </source>
</evidence>
<evidence type="ECO:0000256" key="10">
    <source>
        <dbReference type="ARBA" id="ARBA00022692"/>
    </source>
</evidence>
<evidence type="ECO:0000256" key="42">
    <source>
        <dbReference type="ARBA" id="ARBA00052107"/>
    </source>
</evidence>
<keyword evidence="11" id="KW-0235">DNA replication</keyword>
<dbReference type="GO" id="GO:0042555">
    <property type="term" value="C:MCM complex"/>
    <property type="evidence" value="ECO:0007669"/>
    <property type="project" value="InterPro"/>
</dbReference>
<evidence type="ECO:0000256" key="27">
    <source>
        <dbReference type="ARBA" id="ARBA00048432"/>
    </source>
</evidence>
<evidence type="ECO:0000256" key="57">
    <source>
        <dbReference type="SAM" id="MobiDB-lite"/>
    </source>
</evidence>
<comment type="similarity">
    <text evidence="5">Belongs to the glycosyl hydrolase 1 family.</text>
</comment>
<evidence type="ECO:0000256" key="25">
    <source>
        <dbReference type="ARBA" id="ARBA00023306"/>
    </source>
</evidence>
<evidence type="ECO:0000256" key="51">
    <source>
        <dbReference type="ARBA" id="ARBA00073751"/>
    </source>
</evidence>
<dbReference type="PANTHER" id="PTHR10353">
    <property type="entry name" value="GLYCOSYL HYDROLASE"/>
    <property type="match status" value="1"/>
</dbReference>
<dbReference type="Gene3D" id="3.40.50.300">
    <property type="entry name" value="P-loop containing nucleotide triphosphate hydrolases"/>
    <property type="match status" value="1"/>
</dbReference>
<evidence type="ECO:0000256" key="17">
    <source>
        <dbReference type="ARBA" id="ARBA00022989"/>
    </source>
</evidence>
<dbReference type="SUPFAM" id="SSF52540">
    <property type="entry name" value="P-loop containing nucleoside triphosphate hydrolases"/>
    <property type="match status" value="1"/>
</dbReference>
<dbReference type="GO" id="GO:0003677">
    <property type="term" value="F:DNA binding"/>
    <property type="evidence" value="ECO:0007669"/>
    <property type="project" value="UniProtKB-KW"/>
</dbReference>
<keyword evidence="16 55" id="KW-0067">ATP-binding</keyword>
<dbReference type="InterPro" id="IPR018525">
    <property type="entry name" value="MCM_CS"/>
</dbReference>
<keyword evidence="10 58" id="KW-0812">Transmembrane</keyword>
<dbReference type="GO" id="GO:0006270">
    <property type="term" value="P:DNA replication initiation"/>
    <property type="evidence" value="ECO:0007669"/>
    <property type="project" value="InterPro"/>
</dbReference>
<evidence type="ECO:0000256" key="4">
    <source>
        <dbReference type="ARBA" id="ARBA00008010"/>
    </source>
</evidence>
<comment type="function">
    <text evidence="26">Acts as a component of the MCM2-7 complex (MCM complex) which is the replicative helicase essential for 'once per cell cycle' DNA replication initiation and elongation in eukaryotic cells. Core component of CDC45-MCM-GINS (CMG) helicase, the molecular machine that unwinds template DNA during replication, and around which the replisome is built. The active ATPase sites in the MCM2-7 ring are formed through the interaction surfaces of two neighboring subunits such that a critical structure of a conserved arginine finger motif is provided in trans relative to the ATP-binding site of the Walker A box of the adjacent subunit. The six ATPase active sites, however, are likely to contribute differentially to the complex helicase activity.</text>
</comment>
<evidence type="ECO:0000256" key="21">
    <source>
        <dbReference type="ARBA" id="ARBA00023180"/>
    </source>
</evidence>
<dbReference type="GO" id="GO:0016324">
    <property type="term" value="C:apical plasma membrane"/>
    <property type="evidence" value="ECO:0007669"/>
    <property type="project" value="UniProtKB-SubCell"/>
</dbReference>
<keyword evidence="17 58" id="KW-1133">Transmembrane helix</keyword>
<evidence type="ECO:0000256" key="56">
    <source>
        <dbReference type="RuleBase" id="RU004468"/>
    </source>
</evidence>
<evidence type="ECO:0000256" key="13">
    <source>
        <dbReference type="ARBA" id="ARBA00022741"/>
    </source>
</evidence>
<dbReference type="InterPro" id="IPR001360">
    <property type="entry name" value="Glyco_hydro_1"/>
</dbReference>
<dbReference type="FunFam" id="3.20.20.80:FF:000013">
    <property type="entry name" value="lactase-phlorizin hydrolase"/>
    <property type="match status" value="3"/>
</dbReference>
<reference evidence="60" key="1">
    <citation type="submission" date="2019-10" db="EMBL/GenBank/DDBJ databases">
        <title>The sequence and de novo assembly of the wild yak genome.</title>
        <authorList>
            <person name="Liu Y."/>
        </authorList>
    </citation>
    <scope>NUCLEOTIDE SEQUENCE [LARGE SCALE GENOMIC DNA]</scope>
    <source>
        <strain evidence="60">WY2019</strain>
    </source>
</reference>
<evidence type="ECO:0000256" key="37">
    <source>
        <dbReference type="ARBA" id="ARBA00051336"/>
    </source>
</evidence>
<dbReference type="InterPro" id="IPR027417">
    <property type="entry name" value="P-loop_NTPase"/>
</dbReference>
<keyword evidence="25" id="KW-0131">Cell cycle</keyword>
<dbReference type="PRINTS" id="PR01657">
    <property type="entry name" value="MCMFAMILY"/>
</dbReference>
<dbReference type="Proteomes" id="UP000322234">
    <property type="component" value="Unassembled WGS sequence"/>
</dbReference>
<evidence type="ECO:0000256" key="47">
    <source>
        <dbReference type="ARBA" id="ARBA00066236"/>
    </source>
</evidence>
<dbReference type="InterPro" id="IPR017853">
    <property type="entry name" value="GH"/>
</dbReference>
<comment type="catalytic activity">
    <reaction evidence="31">
        <text>(2S)-naringenin 7-O-beta-D-glucoside + H2O = (2S)-naringenin + beta-D-glucose</text>
        <dbReference type="Rhea" id="RHEA:69671"/>
        <dbReference type="ChEBI" id="CHEBI:15377"/>
        <dbReference type="ChEBI" id="CHEBI:15903"/>
        <dbReference type="ChEBI" id="CHEBI:17846"/>
        <dbReference type="ChEBI" id="CHEBI:28327"/>
    </reaction>
    <physiologicalReaction direction="left-to-right" evidence="31">
        <dbReference type="Rhea" id="RHEA:69672"/>
    </physiologicalReaction>
</comment>
<dbReference type="SMART" id="SM00350">
    <property type="entry name" value="MCM"/>
    <property type="match status" value="1"/>
</dbReference>
<dbReference type="PROSITE" id="PS00847">
    <property type="entry name" value="MCM_1"/>
    <property type="match status" value="1"/>
</dbReference>
<dbReference type="FunFam" id="3.30.1640.10:FF:000004">
    <property type="entry name" value="DNA helicase"/>
    <property type="match status" value="1"/>
</dbReference>
<gene>
    <name evidence="60" type="ORF">E5288_WYG012032</name>
</gene>
<dbReference type="EC" id="3.6.4.12" evidence="7"/>
<dbReference type="Pfam" id="PF00493">
    <property type="entry name" value="MCM"/>
    <property type="match status" value="1"/>
</dbReference>
<dbReference type="InterPro" id="IPR027925">
    <property type="entry name" value="MCM_N"/>
</dbReference>
<keyword evidence="24 56" id="KW-0326">Glycosidase</keyword>
<comment type="catalytic activity">
    <reaction evidence="44">
        <text>quercetin 3-O-beta-D-glucoside + H2O = quercetin + beta-D-glucose</text>
        <dbReference type="Rhea" id="RHEA:69655"/>
        <dbReference type="ChEBI" id="CHEBI:15377"/>
        <dbReference type="ChEBI" id="CHEBI:15903"/>
        <dbReference type="ChEBI" id="CHEBI:57694"/>
        <dbReference type="ChEBI" id="CHEBI:144437"/>
    </reaction>
    <physiologicalReaction direction="left-to-right" evidence="44">
        <dbReference type="Rhea" id="RHEA:69656"/>
    </physiologicalReaction>
</comment>
<comment type="catalytic activity">
    <reaction evidence="30">
        <text>a beta-D-galactosyl-N-acylsphingosine + H2O = a ceramide + beta-D-galactose.</text>
        <dbReference type="EC" id="3.2.1.62"/>
    </reaction>
</comment>
<sequence>MDLAAAAEPGAGSQHLEVRDEVAEKCQKLFLDFLEEFQNSDGEIKYLQLAEELIRPERNTLVVSFVDLEQFNQQLSTTIQEEFYRVYPYLCRALKTFVKDRKEIPLAKDFYVAFQDLPTRHKIRELTSSRIGLLTRISGQVVRTHPVHPELVSGTFLCLDCQTVIKDVEQQFKYTQPNICRNPVCANRRRFLLDTNKSRFVDFQKVRIQETQAELPRGSIPRSLEVILRAEAVESAQAGDKCDFTGTLIVVPDVSKLSTPGARAETDSRVSGVDGYETEGVRGLRALGVRDLSYRLVFLACCVAPTNPRFGGKELRDEEQTAESIKNQMTVKEWEKVFEMSQDKNLYHNLCTSLFPTIHGNDEVKRGVLLMLFGGVPKTTGEGTSLRGDINVCIVGDPSTAKSQFLKHVEEFSPRAVYTSGKASSAAGLTAAVVRDEESHEFVIEAGALMLADNGVCCIDEFDKMDVRDQVAIHEAMEQQTISITKAGVKATLNARTSILAAANPISGHYDRSKSLKQNINLSAPIMSRFDLFFILVDECNEVTDYAIARRIVDLHSRIEDSIDRVYSLDEIRRYLLFARQFKPKISKESEDFIVEQYKRLRQRDGSGVTKSSWRITVRQLESMIRLSEAMARMHCCDEVQPKHVKEAFRLLNKSIIRVETPDVNLDQEEDAQMEVDEGPDGINGHADSPAPASGINGHSEDMNQDSVPKASLRLGFSEYCRISNLIVLHLRKMEEEEDESALKRSELVNWYLKEIESEIDSEEELINKKRIIEKVIYRLTHYDHVLIELTQAGLKGSTEGTAGPLTNSLLHNLRDPLGNQASPFVAEDEEIYVCRQPLPAFLPEYFRSVRASMITHYKVFLPWAQLLPEGISENPDKGTVLCYRQLLEALKTAQLQPLVVLHHQTLPASTLQRTEAFADLFVAYASFAFHSFGDLVEIWFTFSDLERVITKLPHQESRSSRLQMLTDAHRKAYEIYHEKYASQGGKLSVVLRAETLSKLLLEPSMSTLVKDAVDFISLDLSYECHSEADLPQTLSELQTTEPKVKVFVFSLKLQNCLSTRNNVAHLLFSLLKAINEDQMLVIGFDISTFLSCSSSSKKSWSCSLSDSLTLQTAPQLGPDTAVYAWPPRSAYQRVWEAFANQSKAERDAFLQDVFPEGFLWGVSTGAFNVEGGWAEDGRGPSIWDRVGHQNTNKGQATPEVASDSYHKADTDVALLRGLQAQVYKFSISWSRIFPTGQGRNPNPRGVAYYNKLIDSLLDSHIEPMATLFHWDLPQALQDRGGWQSEDVVDAFLDYAAFCFSTFGDRVKLWVTFHEPWVMSYAGYGTGQHAPGISDPGVASFKVAHMVLKAHARAWHHYNSHHRPQQQGRVGIVLNSDWAEPLSPERPEDLRAAERFLHFMLGWFAHPIFVDGDYPAALRAQIQQMNKQCPSPVAQLPEFTEAEKQLLKGSADFLGLSHYTSRLISKARGDTCIPSYDTIGGFSQHVDPTWPQTASPWIRVVPWGIRRLLNFVSLEYTKGKVPIYLAGNGMPIGESEDLIDDSLRVDYFNQYINEVLKAIKEDSVVVQSYIARSFIDGFEGPSGYSQRFGLYHVNFDDSSRPRTARKSAYFFTSMIEKNGFLNKVVKRQSPPSIANIPRKIRAFSFPSEVPSKAKVVWEKFSNQPKFERDLFYHGTFHNDFLWGVSSSAYQIEGAWDADGKGPSIWDNFTHTPGSNVKDNATGDVACDSYNHLDADLNMLQALKVKAYRFSISWSRIFPTGRNTSVNAHGVDYYNKLINGLVENNISPMVTLFHWDLPQALQDIGGWENPFVVDLFNSYADFCFQTFGDRVKFWMTFNEPTYQAWLGYGSGEFPPNVNDSGSGPYRIGHAIIKAHARVYHTYNEKYRQEQKGVISLSLSSRWAEPQSLVPRDVEAADRMLQFSLGWFAHPIFRNGDYPDAMKWKVGNRSELQHLATSRLPSFTEEEKQYIAATADVFCLNTYSSRIVQHTTPRLNPPSYTSDQELLEWEDTSWPATAMNRAAAWGMRRLLNWIKEEYGDIPIYITENGVGLTDPKLEDTDRIFYHKTYINEALKAYRLDGVNLRGYAAWSLMDSFEWLNGYTVKFGLYHVDFDDVNRSRTARASARYYTEVITNNGMPLSKEDEFLYGQFPKDFIWSAATASYQIEGAWRADGKGLSIWDTFSHTPLKVENNDTGDVACDSYHKIAEDLAALQTLGVTHYRFSISWTRILPDGTNKHVNEAGLDYYVRLIDTLLAANIQPQVTIYHWDLPQALQDVGGWENETIVQRFKEYAEVLFQRLGDKVKFWITLNEPYVVAYQGYGYGTAAPGISFRPGTAPYIVGHNLIKAHAEAWHLYNDVYRARQGGVISITISSDWAEPRDPSNQEDVEAAKRYVQFMGGWFAHPIFKNGDYPEVMKTRIRDRSLAEGLNKSRLPEFTESEKRRINGTYDFFGFNHYTTVLAYNLNYASWISSFDADRGVASITDRSWPDSGSFWLKMTPFGFRRILNWLKEEYNNPPIYVTENGVSHRGEANLNDTARIYYLRSYINEALKAMQDKVDLRGYTVWTLMDNFEWATGFSDKFGLHFVNYTDPALPRIPRESAKVYASIIRCSGFPDPAAGPHPCLQQEDAEPTASPVRQNIQFLGLRLSTTQAQTALNVLFAFMLLGVCCVALLSYKYFKRSKQKHTQPGIHLGIGRPCEWLLWKYAVTELNY</sequence>
<evidence type="ECO:0000256" key="45">
    <source>
        <dbReference type="ARBA" id="ARBA00052557"/>
    </source>
</evidence>
<comment type="catalytic activity">
    <reaction evidence="34">
        <text>quercetin 4'-O-beta-D-glucoside + H2O = quercetin + beta-D-glucose</text>
        <dbReference type="Rhea" id="RHEA:69647"/>
        <dbReference type="ChEBI" id="CHEBI:15377"/>
        <dbReference type="ChEBI" id="CHEBI:15903"/>
        <dbReference type="ChEBI" id="CHEBI:57694"/>
        <dbReference type="ChEBI" id="CHEBI:187902"/>
    </reaction>
    <physiologicalReaction direction="left-to-right" evidence="34">
        <dbReference type="Rhea" id="RHEA:69648"/>
    </physiologicalReaction>
</comment>
<comment type="similarity">
    <text evidence="4 55">Belongs to the MCM family.</text>
</comment>
<dbReference type="InterPro" id="IPR033132">
    <property type="entry name" value="GH_1_N_CS"/>
</dbReference>
<comment type="subunit">
    <text evidence="6">Homodimer.</text>
</comment>
<comment type="catalytic activity">
    <reaction evidence="40">
        <text>beta-D-glucosyl-(1&lt;-&gt;1')-N-hexadecanoylsphing-4-enine + H2O = N-hexadecanoylsphing-4-enine + beta-D-glucose</text>
        <dbReference type="Rhea" id="RHEA:69699"/>
        <dbReference type="ChEBI" id="CHEBI:15377"/>
        <dbReference type="ChEBI" id="CHEBI:15903"/>
        <dbReference type="ChEBI" id="CHEBI:72959"/>
        <dbReference type="ChEBI" id="CHEBI:84716"/>
    </reaction>
    <physiologicalReaction direction="left-to-right" evidence="40">
        <dbReference type="Rhea" id="RHEA:69700"/>
    </physiologicalReaction>
</comment>
<evidence type="ECO:0000256" key="34">
    <source>
        <dbReference type="ARBA" id="ARBA00050964"/>
    </source>
</evidence>
<dbReference type="Gene3D" id="1.20.58.870">
    <property type="match status" value="1"/>
</dbReference>
<dbReference type="FunFam" id="3.20.20.80:FF:000117">
    <property type="entry name" value="Lactase"/>
    <property type="match status" value="1"/>
</dbReference>
<dbReference type="PROSITE" id="PS50051">
    <property type="entry name" value="MCM_2"/>
    <property type="match status" value="1"/>
</dbReference>
<feature type="region of interest" description="Disordered" evidence="57">
    <location>
        <begin position="676"/>
        <end position="706"/>
    </location>
</feature>
<comment type="catalytic activity">
    <reaction evidence="43">
        <text>beta-D-galactosyl-(1&lt;-&gt;1')-N-hexadecanoylsphing-4-enine + H2O = beta-D-galactose + N-hexadecanoylsphing-4-enine</text>
        <dbReference type="Rhea" id="RHEA:69703"/>
        <dbReference type="ChEBI" id="CHEBI:15377"/>
        <dbReference type="ChEBI" id="CHEBI:27667"/>
        <dbReference type="ChEBI" id="CHEBI:72959"/>
        <dbReference type="ChEBI" id="CHEBI:83259"/>
    </reaction>
    <physiologicalReaction direction="left-to-right" evidence="43">
        <dbReference type="Rhea" id="RHEA:69704"/>
    </physiologicalReaction>
</comment>
<evidence type="ECO:0000256" key="7">
    <source>
        <dbReference type="ARBA" id="ARBA00012551"/>
    </source>
</evidence>
<evidence type="ECO:0000256" key="26">
    <source>
        <dbReference type="ARBA" id="ARBA00045440"/>
    </source>
</evidence>
<comment type="catalytic activity">
    <reaction evidence="37">
        <text>apigenin 7-O-beta-D-glucoside + H2O = apigenin + beta-D-glucose</text>
        <dbReference type="Rhea" id="RHEA:69679"/>
        <dbReference type="ChEBI" id="CHEBI:15377"/>
        <dbReference type="ChEBI" id="CHEBI:15903"/>
        <dbReference type="ChEBI" id="CHEBI:58470"/>
        <dbReference type="ChEBI" id="CHEBI:77722"/>
    </reaction>
    <physiologicalReaction direction="left-to-right" evidence="37">
        <dbReference type="Rhea" id="RHEA:69680"/>
    </physiologicalReaction>
</comment>
<comment type="catalytic activity">
    <reaction evidence="39">
        <text>lactose + H2O = beta-D-galactose + D-glucose</text>
        <dbReference type="Rhea" id="RHEA:10076"/>
        <dbReference type="ChEBI" id="CHEBI:4167"/>
        <dbReference type="ChEBI" id="CHEBI:15377"/>
        <dbReference type="ChEBI" id="CHEBI:17716"/>
        <dbReference type="ChEBI" id="CHEBI:27667"/>
        <dbReference type="EC" id="3.2.1.108"/>
    </reaction>
    <physiologicalReaction direction="left-to-right" evidence="39">
        <dbReference type="Rhea" id="RHEA:10077"/>
    </physiologicalReaction>
</comment>
<evidence type="ECO:0000256" key="35">
    <source>
        <dbReference type="ARBA" id="ARBA00051028"/>
    </source>
</evidence>
<dbReference type="EC" id="3.2.1.108" evidence="48"/>
<dbReference type="InterPro" id="IPR008049">
    <property type="entry name" value="MCM6"/>
</dbReference>
<dbReference type="FunFam" id="1.20.58.870:FF:000001">
    <property type="entry name" value="DNA helicase"/>
    <property type="match status" value="1"/>
</dbReference>
<evidence type="ECO:0000256" key="1">
    <source>
        <dbReference type="ARBA" id="ARBA00004123"/>
    </source>
</evidence>
<dbReference type="Pfam" id="PF17855">
    <property type="entry name" value="MCM_lid"/>
    <property type="match status" value="1"/>
</dbReference>
<dbReference type="Pfam" id="PF00232">
    <property type="entry name" value="Glyco_hydro_1"/>
    <property type="match status" value="4"/>
</dbReference>
<evidence type="ECO:0000256" key="30">
    <source>
        <dbReference type="ARBA" id="ARBA00050309"/>
    </source>
</evidence>
<feature type="active site" description="Nucleophile" evidence="54">
    <location>
        <position position="2521"/>
    </location>
</feature>
<name>A0A6B0S8V8_9CETA</name>
<comment type="catalytic activity">
    <reaction evidence="38">
        <text>beta-D-glucosyl-(1&lt;-&gt;1')-N-hexadecanoylsphinganine + H2O = N-hexadecanoylsphinganine + beta-D-glucose</text>
        <dbReference type="Rhea" id="RHEA:69711"/>
        <dbReference type="ChEBI" id="CHEBI:15377"/>
        <dbReference type="ChEBI" id="CHEBI:15903"/>
        <dbReference type="ChEBI" id="CHEBI:67042"/>
        <dbReference type="ChEBI" id="CHEBI:84782"/>
    </reaction>
    <physiologicalReaction direction="left-to-right" evidence="38">
        <dbReference type="Rhea" id="RHEA:69712"/>
    </physiologicalReaction>
</comment>
<comment type="subcellular location">
    <subcellularLocation>
        <location evidence="2">Apical cell membrane</location>
        <topology evidence="2">Single-pass type I membrane protein</topology>
    </subcellularLocation>
    <subcellularLocation>
        <location evidence="3">Chromosome</location>
    </subcellularLocation>
    <subcellularLocation>
        <location evidence="1">Nucleus</location>
    </subcellularLocation>
</comment>
<evidence type="ECO:0000256" key="52">
    <source>
        <dbReference type="ARBA" id="ARBA00074937"/>
    </source>
</evidence>
<evidence type="ECO:0000256" key="22">
    <source>
        <dbReference type="ARBA" id="ARBA00023242"/>
    </source>
</evidence>
<comment type="catalytic activity">
    <reaction evidence="32">
        <text>beta-D-galactosyl-(1&lt;-&gt;1')-N-hexadecanoylsphinganine + H2O = beta-D-galactose + N-hexadecanoylsphinganine</text>
        <dbReference type="Rhea" id="RHEA:69707"/>
        <dbReference type="ChEBI" id="CHEBI:15377"/>
        <dbReference type="ChEBI" id="CHEBI:27667"/>
        <dbReference type="ChEBI" id="CHEBI:67042"/>
        <dbReference type="ChEBI" id="CHEBI:84783"/>
    </reaction>
    <physiologicalReaction direction="left-to-right" evidence="32">
        <dbReference type="Rhea" id="RHEA:69708"/>
    </physiologicalReaction>
</comment>
<dbReference type="PROSITE" id="PS00572">
    <property type="entry name" value="GLYCOSYL_HYDROL_F1_1"/>
    <property type="match status" value="2"/>
</dbReference>
<keyword evidence="14 56" id="KW-0378">Hydrolase</keyword>
<keyword evidence="21" id="KW-0325">Glycoprotein</keyword>
<evidence type="ECO:0000256" key="20">
    <source>
        <dbReference type="ARBA" id="ARBA00023145"/>
    </source>
</evidence>
<keyword evidence="8" id="KW-0158">Chromosome</keyword>
<dbReference type="Gene3D" id="3.20.20.80">
    <property type="entry name" value="Glycosidases"/>
    <property type="match status" value="4"/>
</dbReference>
<evidence type="ECO:0000256" key="12">
    <source>
        <dbReference type="ARBA" id="ARBA00022729"/>
    </source>
</evidence>
<proteinExistence type="inferred from homology"/>
<evidence type="ECO:0000256" key="48">
    <source>
        <dbReference type="ARBA" id="ARBA00066433"/>
    </source>
</evidence>
<dbReference type="GO" id="GO:0005694">
    <property type="term" value="C:chromosome"/>
    <property type="evidence" value="ECO:0007669"/>
    <property type="project" value="UniProtKB-SubCell"/>
</dbReference>
<comment type="catalytic activity">
    <reaction evidence="33">
        <text>luteolin 7-O-beta-D-glucoside + H2O = luteolin + beta-D-glucose</text>
        <dbReference type="Rhea" id="RHEA:69663"/>
        <dbReference type="ChEBI" id="CHEBI:15377"/>
        <dbReference type="ChEBI" id="CHEBI:15903"/>
        <dbReference type="ChEBI" id="CHEBI:57545"/>
        <dbReference type="ChEBI" id="CHEBI:77791"/>
    </reaction>
    <physiologicalReaction direction="left-to-right" evidence="33">
        <dbReference type="Rhea" id="RHEA:69664"/>
    </physiologicalReaction>
</comment>
<dbReference type="InterPro" id="IPR033762">
    <property type="entry name" value="MCM_OB"/>
</dbReference>
<comment type="catalytic activity">
    <reaction evidence="42">
        <text>kaempferol 3-O-beta-D-glucoside + H2O = kaempferol + beta-D-glucose</text>
        <dbReference type="Rhea" id="RHEA:69659"/>
        <dbReference type="ChEBI" id="CHEBI:15377"/>
        <dbReference type="ChEBI" id="CHEBI:15903"/>
        <dbReference type="ChEBI" id="CHEBI:58573"/>
        <dbReference type="ChEBI" id="CHEBI:169942"/>
    </reaction>
    <physiologicalReaction direction="left-to-right" evidence="42">
        <dbReference type="Rhea" id="RHEA:69660"/>
    </physiologicalReaction>
</comment>
<dbReference type="SUPFAM" id="SSF51445">
    <property type="entry name" value="(Trans)glycosidases"/>
    <property type="match status" value="4"/>
</dbReference>
<keyword evidence="61" id="KW-1185">Reference proteome</keyword>
<accession>A0A6B0S8V8</accession>
<evidence type="ECO:0000256" key="58">
    <source>
        <dbReference type="SAM" id="Phobius"/>
    </source>
</evidence>
<comment type="catalytic activity">
    <reaction evidence="41">
        <text>eriodictyol-7-O-beta-D-glucoside + H2O = (S)-eriodictyol + beta-D-glucose</text>
        <dbReference type="Rhea" id="RHEA:69675"/>
        <dbReference type="ChEBI" id="CHEBI:15377"/>
        <dbReference type="ChEBI" id="CHEBI:15903"/>
        <dbReference type="ChEBI" id="CHEBI:28412"/>
        <dbReference type="ChEBI" id="CHEBI:139458"/>
    </reaction>
    <physiologicalReaction direction="left-to-right" evidence="41">
        <dbReference type="Rhea" id="RHEA:69676"/>
    </physiologicalReaction>
</comment>
<dbReference type="SUPFAM" id="SSF50249">
    <property type="entry name" value="Nucleic acid-binding proteins"/>
    <property type="match status" value="1"/>
</dbReference>
<evidence type="ECO:0000256" key="2">
    <source>
        <dbReference type="ARBA" id="ARBA00004247"/>
    </source>
</evidence>
<comment type="catalytic activity">
    <reaction evidence="29">
        <text>phlorizin + H2O = phloretin + beta-D-glucose</text>
        <dbReference type="Rhea" id="RHEA:69639"/>
        <dbReference type="ChEBI" id="CHEBI:8113"/>
        <dbReference type="ChEBI" id="CHEBI:15377"/>
        <dbReference type="ChEBI" id="CHEBI:15903"/>
        <dbReference type="ChEBI" id="CHEBI:17276"/>
    </reaction>
    <physiologicalReaction direction="left-to-right" evidence="29">
        <dbReference type="Rhea" id="RHEA:69640"/>
    </physiologicalReaction>
</comment>
<dbReference type="InterPro" id="IPR041024">
    <property type="entry name" value="Mcm6_C"/>
</dbReference>
<dbReference type="InterPro" id="IPR031327">
    <property type="entry name" value="MCM"/>
</dbReference>
<dbReference type="PRINTS" id="PR01662">
    <property type="entry name" value="MCMPROTEIN6"/>
</dbReference>
<dbReference type="FunFam" id="3.40.50.300:FF:000115">
    <property type="entry name" value="DNA helicase"/>
    <property type="match status" value="1"/>
</dbReference>
<evidence type="ECO:0000256" key="31">
    <source>
        <dbReference type="ARBA" id="ARBA00050385"/>
    </source>
</evidence>
<evidence type="ECO:0000256" key="32">
    <source>
        <dbReference type="ARBA" id="ARBA00050523"/>
    </source>
</evidence>
<dbReference type="InterPro" id="IPR041562">
    <property type="entry name" value="MCM_lid"/>
</dbReference>
<evidence type="ECO:0000256" key="54">
    <source>
        <dbReference type="PROSITE-ProRule" id="PRU10055"/>
    </source>
</evidence>
<dbReference type="GO" id="GO:0003678">
    <property type="term" value="F:DNA helicase activity"/>
    <property type="evidence" value="ECO:0007669"/>
    <property type="project" value="UniProtKB-EC"/>
</dbReference>
<evidence type="ECO:0000313" key="60">
    <source>
        <dbReference type="EMBL" id="MXQ97975.1"/>
    </source>
</evidence>
<keyword evidence="20" id="KW-0865">Zymogen</keyword>
<evidence type="ECO:0000256" key="24">
    <source>
        <dbReference type="ARBA" id="ARBA00023295"/>
    </source>
</evidence>
<evidence type="ECO:0000256" key="3">
    <source>
        <dbReference type="ARBA" id="ARBA00004286"/>
    </source>
</evidence>
<evidence type="ECO:0000256" key="36">
    <source>
        <dbReference type="ARBA" id="ARBA00051108"/>
    </source>
</evidence>
<keyword evidence="9" id="KW-1003">Cell membrane</keyword>
<dbReference type="GO" id="GO:0008422">
    <property type="term" value="F:beta-glucosidase activity"/>
    <property type="evidence" value="ECO:0007669"/>
    <property type="project" value="TreeGrafter"/>
</dbReference>
<dbReference type="Gene3D" id="2.40.50.140">
    <property type="entry name" value="Nucleic acid-binding proteins"/>
    <property type="match status" value="1"/>
</dbReference>
<evidence type="ECO:0000256" key="15">
    <source>
        <dbReference type="ARBA" id="ARBA00022806"/>
    </source>
</evidence>
<dbReference type="GO" id="GO:0005524">
    <property type="term" value="F:ATP binding"/>
    <property type="evidence" value="ECO:0007669"/>
    <property type="project" value="UniProtKB-KW"/>
</dbReference>
<evidence type="ECO:0000256" key="18">
    <source>
        <dbReference type="ARBA" id="ARBA00023125"/>
    </source>
</evidence>
<evidence type="ECO:0000256" key="53">
    <source>
        <dbReference type="ARBA" id="ARBA00081440"/>
    </source>
</evidence>
<keyword evidence="13 55" id="KW-0547">Nucleotide-binding</keyword>
<dbReference type="Gene3D" id="2.20.28.10">
    <property type="match status" value="1"/>
</dbReference>
<evidence type="ECO:0000256" key="41">
    <source>
        <dbReference type="ARBA" id="ARBA00051989"/>
    </source>
</evidence>
<comment type="catalytic activity">
    <reaction evidence="35">
        <text>D-cellobiose + H2O = beta-D-glucose + D-glucose</text>
        <dbReference type="Rhea" id="RHEA:30679"/>
        <dbReference type="ChEBI" id="CHEBI:4167"/>
        <dbReference type="ChEBI" id="CHEBI:15377"/>
        <dbReference type="ChEBI" id="CHEBI:15903"/>
        <dbReference type="ChEBI" id="CHEBI:17057"/>
    </reaction>
    <physiologicalReaction direction="left-to-right" evidence="35">
        <dbReference type="Rhea" id="RHEA:30680"/>
    </physiologicalReaction>
</comment>
<keyword evidence="19 58" id="KW-0472">Membrane</keyword>
<keyword evidence="22" id="KW-0539">Nucleus</keyword>
<dbReference type="InterPro" id="IPR018120">
    <property type="entry name" value="Glyco_hydro_1_AS"/>
</dbReference>
<comment type="subunit">
    <text evidence="47">Component of the MCM2-7 complex. The complex forms a toroidal hexameric ring with the proposed subunit order MCM2-MCM6-MCM4-MCM7-MCM3-MCM5. Component of the CMG helicase complex, a hexameric ring of related MCM2-7 subunits stabilized by CDC45 and the tetrameric GINS complex. May interact with MCM10. Interacts with TIPIN. Interacts with CDT1. Interacts with MCMBP. Interacts with DDI2.</text>
</comment>
<comment type="catalytic activity">
    <reaction evidence="36">
        <text>luteolin 4'-O-beta-D-glucoside + H2O = luteolin + beta-D-glucose</text>
        <dbReference type="Rhea" id="RHEA:69667"/>
        <dbReference type="ChEBI" id="CHEBI:15377"/>
        <dbReference type="ChEBI" id="CHEBI:15903"/>
        <dbReference type="ChEBI" id="CHEBI:57545"/>
        <dbReference type="ChEBI" id="CHEBI:187903"/>
    </reaction>
    <physiologicalReaction direction="left-to-right" evidence="36">
        <dbReference type="Rhea" id="RHEA:69668"/>
    </physiologicalReaction>
</comment>
<evidence type="ECO:0000313" key="61">
    <source>
        <dbReference type="Proteomes" id="UP000322234"/>
    </source>
</evidence>
<comment type="function">
    <text evidence="46">Broad specificity glycosidase of the intestinal brush border membrane that hydrolyzes lactose, the main sugar in mammalian milk, to produce D-glucose and D-galactose. The mature protein is composed of two domains that catalyze the hydrolysis of beta-glucopyranosides and beta-galactopyranosides, with a preference for hydrophilic aglycones (in lactose and cellobiose) for one domain and hydrophobic aglycones (in phlorizin and glycosylceramides) for the other.</text>
</comment>
<dbReference type="Gene3D" id="3.30.1640.10">
    <property type="entry name" value="mini-chromosome maintenance (MCM) complex, chain A, domain 1"/>
    <property type="match status" value="1"/>
</dbReference>
<dbReference type="EMBL" id="VBQZ03000212">
    <property type="protein sequence ID" value="MXQ97975.1"/>
    <property type="molecule type" value="Genomic_DNA"/>
</dbReference>
<dbReference type="EC" id="3.2.1.62" evidence="49"/>
<evidence type="ECO:0000256" key="40">
    <source>
        <dbReference type="ARBA" id="ARBA00051792"/>
    </source>
</evidence>
<dbReference type="InterPro" id="IPR012340">
    <property type="entry name" value="NA-bd_OB-fold"/>
</dbReference>
<protein>
    <recommendedName>
        <fullName evidence="51 52">DNA replication licensing factor MCM6</fullName>
        <ecNumber evidence="48">3.2.1.108</ecNumber>
        <ecNumber evidence="49">3.2.1.62</ecNumber>
        <ecNumber evidence="7">3.6.4.12</ecNumber>
    </recommendedName>
    <alternativeName>
        <fullName evidence="51 52">DNA replication licensing factor MCM6</fullName>
    </alternativeName>
    <alternativeName>
        <fullName evidence="53">Lactase/glycosylceramidase</fullName>
    </alternativeName>
    <alternativeName>
        <fullName evidence="50">Lactase/phlorizin hydrolase</fullName>
    </alternativeName>
</protein>
<comment type="caution">
    <text evidence="60">The sequence shown here is derived from an EMBL/GenBank/DDBJ whole genome shotgun (WGS) entry which is preliminary data.</text>
</comment>
<evidence type="ECO:0000256" key="8">
    <source>
        <dbReference type="ARBA" id="ARBA00022454"/>
    </source>
</evidence>
<keyword evidence="15" id="KW-0347">Helicase</keyword>
<evidence type="ECO:0000259" key="59">
    <source>
        <dbReference type="PROSITE" id="PS50051"/>
    </source>
</evidence>
<dbReference type="PANTHER" id="PTHR10353:SF38">
    <property type="entry name" value="LACTASE_PHLORIZIN HYDROLASE"/>
    <property type="match status" value="1"/>
</dbReference>
<evidence type="ECO:0000256" key="14">
    <source>
        <dbReference type="ARBA" id="ARBA00022801"/>
    </source>
</evidence>
<evidence type="ECO:0000256" key="19">
    <source>
        <dbReference type="ARBA" id="ARBA00023136"/>
    </source>
</evidence>
<evidence type="ECO:0000256" key="49">
    <source>
        <dbReference type="ARBA" id="ARBA00066527"/>
    </source>
</evidence>
<dbReference type="PROSITE" id="PS00653">
    <property type="entry name" value="GLYCOSYL_HYDROL_F1_2"/>
    <property type="match status" value="3"/>
</dbReference>
<evidence type="ECO:0000256" key="29">
    <source>
        <dbReference type="ARBA" id="ARBA00050271"/>
    </source>
</evidence>
<feature type="active site" description="Nucleophile" evidence="54">
    <location>
        <position position="2045"/>
    </location>
</feature>
<organism evidence="60 61">
    <name type="scientific">Bos mutus</name>
    <name type="common">wild yak</name>
    <dbReference type="NCBI Taxonomy" id="72004"/>
    <lineage>
        <taxon>Eukaryota</taxon>
        <taxon>Metazoa</taxon>
        <taxon>Chordata</taxon>
        <taxon>Craniata</taxon>
        <taxon>Vertebrata</taxon>
        <taxon>Euteleostomi</taxon>
        <taxon>Mammalia</taxon>
        <taxon>Eutheria</taxon>
        <taxon>Laurasiatheria</taxon>
        <taxon>Artiodactyla</taxon>
        <taxon>Ruminantia</taxon>
        <taxon>Pecora</taxon>
        <taxon>Bovidae</taxon>
        <taxon>Bovinae</taxon>
        <taxon>Bos</taxon>
    </lineage>
</organism>
<evidence type="ECO:0000256" key="16">
    <source>
        <dbReference type="ARBA" id="ARBA00022840"/>
    </source>
</evidence>
<dbReference type="Pfam" id="PF14551">
    <property type="entry name" value="MCM_N"/>
    <property type="match status" value="1"/>
</dbReference>
<dbReference type="Pfam" id="PF18263">
    <property type="entry name" value="WHD_MCM6"/>
    <property type="match status" value="1"/>
</dbReference>
<evidence type="ECO:0000256" key="28">
    <source>
        <dbReference type="ARBA" id="ARBA00050253"/>
    </source>
</evidence>
<evidence type="ECO:0000256" key="11">
    <source>
        <dbReference type="ARBA" id="ARBA00022705"/>
    </source>
</evidence>
<dbReference type="FunFam" id="2.20.28.10:FF:000003">
    <property type="entry name" value="DNA helicase"/>
    <property type="match status" value="1"/>
</dbReference>
<evidence type="ECO:0000256" key="33">
    <source>
        <dbReference type="ARBA" id="ARBA00050633"/>
    </source>
</evidence>
<evidence type="ECO:0000256" key="38">
    <source>
        <dbReference type="ARBA" id="ARBA00051547"/>
    </source>
</evidence>
<keyword evidence="12" id="KW-0732">Signal</keyword>
<keyword evidence="18 55" id="KW-0238">DNA-binding</keyword>
<evidence type="ECO:0000256" key="39">
    <source>
        <dbReference type="ARBA" id="ARBA00051790"/>
    </source>
</evidence>
<dbReference type="GO" id="GO:0000016">
    <property type="term" value="F:lactase activity"/>
    <property type="evidence" value="ECO:0007669"/>
    <property type="project" value="UniProtKB-EC"/>
</dbReference>
<comment type="catalytic activity">
    <reaction evidence="27">
        <text>ATP + H2O = ADP + phosphate + H(+)</text>
        <dbReference type="Rhea" id="RHEA:13065"/>
        <dbReference type="ChEBI" id="CHEBI:15377"/>
        <dbReference type="ChEBI" id="CHEBI:15378"/>
        <dbReference type="ChEBI" id="CHEBI:30616"/>
        <dbReference type="ChEBI" id="CHEBI:43474"/>
        <dbReference type="ChEBI" id="CHEBI:456216"/>
        <dbReference type="EC" id="3.6.4.12"/>
    </reaction>
    <physiologicalReaction direction="left-to-right" evidence="27">
        <dbReference type="Rhea" id="RHEA:13066"/>
    </physiologicalReaction>
</comment>
<feature type="domain" description="MCM C-terminal AAA(+) ATPase" evidence="59">
    <location>
        <begin position="346"/>
        <end position="552"/>
    </location>
</feature>
<evidence type="ECO:0000256" key="55">
    <source>
        <dbReference type="RuleBase" id="RU004070"/>
    </source>
</evidence>
<evidence type="ECO:0000256" key="5">
    <source>
        <dbReference type="ARBA" id="ARBA00010838"/>
    </source>
</evidence>
<evidence type="ECO:0000256" key="43">
    <source>
        <dbReference type="ARBA" id="ARBA00052312"/>
    </source>
</evidence>
<feature type="transmembrane region" description="Helical" evidence="58">
    <location>
        <begin position="2654"/>
        <end position="2674"/>
    </location>
</feature>
<evidence type="ECO:0000256" key="9">
    <source>
        <dbReference type="ARBA" id="ARBA00022475"/>
    </source>
</evidence>
<evidence type="ECO:0000256" key="46">
    <source>
        <dbReference type="ARBA" id="ARBA00058345"/>
    </source>
</evidence>
<dbReference type="FunFam" id="2.40.50.140:FF:000091">
    <property type="entry name" value="DNA helicase"/>
    <property type="match status" value="1"/>
</dbReference>
<keyword evidence="23" id="KW-0511">Multifunctional enzyme</keyword>
<evidence type="ECO:0000256" key="6">
    <source>
        <dbReference type="ARBA" id="ARBA00011738"/>
    </source>
</evidence>
<dbReference type="GO" id="GO:0005634">
    <property type="term" value="C:nucleus"/>
    <property type="evidence" value="ECO:0007669"/>
    <property type="project" value="UniProtKB-SubCell"/>
</dbReference>
<dbReference type="GO" id="GO:0005975">
    <property type="term" value="P:carbohydrate metabolic process"/>
    <property type="evidence" value="ECO:0007669"/>
    <property type="project" value="InterPro"/>
</dbReference>
<evidence type="ECO:0000256" key="50">
    <source>
        <dbReference type="ARBA" id="ARBA00068768"/>
    </source>
</evidence>
<evidence type="ECO:0000256" key="44">
    <source>
        <dbReference type="ARBA" id="ARBA00052353"/>
    </source>
</evidence>